<reference evidence="3" key="1">
    <citation type="journal article" date="2019" name="Int. J. Syst. Evol. Microbiol.">
        <title>The Global Catalogue of Microorganisms (GCM) 10K type strain sequencing project: providing services to taxonomists for standard genome sequencing and annotation.</title>
        <authorList>
            <consortium name="The Broad Institute Genomics Platform"/>
            <consortium name="The Broad Institute Genome Sequencing Center for Infectious Disease"/>
            <person name="Wu L."/>
            <person name="Ma J."/>
        </authorList>
    </citation>
    <scope>NUCLEOTIDE SEQUENCE [LARGE SCALE GENOMIC DNA]</scope>
    <source>
        <strain evidence="3">JCM 4087</strain>
    </source>
</reference>
<proteinExistence type="inferred from homology"/>
<dbReference type="Proteomes" id="UP001596091">
    <property type="component" value="Unassembled WGS sequence"/>
</dbReference>
<dbReference type="PANTHER" id="PTHR18964:SF149">
    <property type="entry name" value="BIFUNCTIONAL UDP-N-ACETYLGLUCOSAMINE 2-EPIMERASE_N-ACETYLMANNOSAMINE KINASE"/>
    <property type="match status" value="1"/>
</dbReference>
<evidence type="ECO:0000313" key="2">
    <source>
        <dbReference type="EMBL" id="MFC5865381.1"/>
    </source>
</evidence>
<keyword evidence="3" id="KW-1185">Reference proteome</keyword>
<accession>A0ABW1ENE4</accession>
<organism evidence="2 3">
    <name type="scientific">Acidicapsa dinghuensis</name>
    <dbReference type="NCBI Taxonomy" id="2218256"/>
    <lineage>
        <taxon>Bacteria</taxon>
        <taxon>Pseudomonadati</taxon>
        <taxon>Acidobacteriota</taxon>
        <taxon>Terriglobia</taxon>
        <taxon>Terriglobales</taxon>
        <taxon>Acidobacteriaceae</taxon>
        <taxon>Acidicapsa</taxon>
    </lineage>
</organism>
<comment type="caution">
    <text evidence="2">The sequence shown here is derived from an EMBL/GenBank/DDBJ whole genome shotgun (WGS) entry which is preliminary data.</text>
</comment>
<dbReference type="RefSeq" id="WP_263342372.1">
    <property type="nucleotide sequence ID" value="NZ_JAGSYH010000011.1"/>
</dbReference>
<dbReference type="Pfam" id="PF00480">
    <property type="entry name" value="ROK"/>
    <property type="match status" value="1"/>
</dbReference>
<protein>
    <submittedName>
        <fullName evidence="2">ROK family protein</fullName>
    </submittedName>
</protein>
<evidence type="ECO:0000256" key="1">
    <source>
        <dbReference type="ARBA" id="ARBA00006479"/>
    </source>
</evidence>
<name>A0ABW1ENE4_9BACT</name>
<sequence length="313" mass="33374">MLALSLDMGGTHIACAVVDDEHIRASRTISSAGAASLEALLPQMEQTLRTLLQEANANASSCIGMSMGFPGIIDIRSGRIISTLKKYEDAKELNLDAWCRDAFGIPLRIENDARMALLGEKHAGAARGIDDVVMMTLGTGIGGAAMMQGRLLRGAHSQGGCLGGHFTVNWRGRKCACGNIGCAEAEASGWSLPQIIREDEGFEESSLSQAEILDFRMLFEEAQRGDALAIATRQRCLEVWAANAVSLVHAYDPEVIVMGGGVMQSGDVIVPYVQKHVQSYAWTTWGTPKVCAAELGTDAALLGAIPLLNEDLV</sequence>
<dbReference type="InterPro" id="IPR043129">
    <property type="entry name" value="ATPase_NBD"/>
</dbReference>
<gene>
    <name evidence="2" type="ORF">ACFPT7_23960</name>
</gene>
<dbReference type="InterPro" id="IPR000600">
    <property type="entry name" value="ROK"/>
</dbReference>
<dbReference type="Gene3D" id="3.30.420.40">
    <property type="match status" value="2"/>
</dbReference>
<evidence type="ECO:0000313" key="3">
    <source>
        <dbReference type="Proteomes" id="UP001596091"/>
    </source>
</evidence>
<dbReference type="EMBL" id="JBHSPH010000019">
    <property type="protein sequence ID" value="MFC5865381.1"/>
    <property type="molecule type" value="Genomic_DNA"/>
</dbReference>
<dbReference type="SUPFAM" id="SSF53067">
    <property type="entry name" value="Actin-like ATPase domain"/>
    <property type="match status" value="1"/>
</dbReference>
<comment type="similarity">
    <text evidence="1">Belongs to the ROK (NagC/XylR) family.</text>
</comment>
<dbReference type="PANTHER" id="PTHR18964">
    <property type="entry name" value="ROK (REPRESSOR, ORF, KINASE) FAMILY"/>
    <property type="match status" value="1"/>
</dbReference>